<dbReference type="InterPro" id="IPR002508">
    <property type="entry name" value="MurNAc-LAA_cat"/>
</dbReference>
<dbReference type="Proteomes" id="UP000192478">
    <property type="component" value="Chromosome"/>
</dbReference>
<name>A0AAC9RGZ3_9CLOT</name>
<dbReference type="Pfam" id="PF01520">
    <property type="entry name" value="Amidase_3"/>
    <property type="match status" value="1"/>
</dbReference>
<dbReference type="SMART" id="SM00646">
    <property type="entry name" value="Ami_3"/>
    <property type="match status" value="1"/>
</dbReference>
<proteinExistence type="predicted"/>
<dbReference type="InterPro" id="IPR050695">
    <property type="entry name" value="N-acetylmuramoyl_amidase_3"/>
</dbReference>
<evidence type="ECO:0000259" key="2">
    <source>
        <dbReference type="SMART" id="SM00646"/>
    </source>
</evidence>
<keyword evidence="1 4" id="KW-0378">Hydrolase</keyword>
<feature type="domain" description="MurNAc-LAA" evidence="2">
    <location>
        <begin position="61"/>
        <end position="191"/>
    </location>
</feature>
<keyword evidence="5" id="KW-1185">Reference proteome</keyword>
<evidence type="ECO:0000313" key="3">
    <source>
        <dbReference type="EMBL" id="AOY76358.1"/>
    </source>
</evidence>
<dbReference type="EMBL" id="CP020559">
    <property type="protein sequence ID" value="ARE86749.1"/>
    <property type="molecule type" value="Genomic_DNA"/>
</dbReference>
<dbReference type="GO" id="GO:0008745">
    <property type="term" value="F:N-acetylmuramoyl-L-alanine amidase activity"/>
    <property type="evidence" value="ECO:0007669"/>
    <property type="project" value="UniProtKB-EC"/>
</dbReference>
<sequence length="261" mass="29735">MIILDPGHGGDDRGNRGPTGYIEADGVLDIGLRLRDGLIQEGYDVRMTREKDETVTLYDRTKMANSWQGSLLLSLHTNAGPEGADGIEIFYTLNNEWQNQQHHQEAKRAAEVIQRSLVEATGLRDRGVKTRLVDNTSSPIYGRDYYAVIRRSNMPALIIEMGFHSNPREEALLKTPEFRQKLADAIVKGMKEAYPMGDLPASEKVQAEKRKIALTVHNNTVEVNGLFYENRNYVPIKFFEEFGYEVTWDEVNSIVKIRYKK</sequence>
<dbReference type="KEGG" id="cfm:BJL90_10840"/>
<reference evidence="4 6" key="2">
    <citation type="submission" date="2017-03" db="EMBL/GenBank/DDBJ databases">
        <title>Complete sequence of Clostridium formicaceticum DSM 92.</title>
        <authorList>
            <person name="Poehlein A."/>
            <person name="Karl M."/>
            <person name="Bengelsdorf F.R."/>
            <person name="Duerre P."/>
            <person name="Daniel R."/>
        </authorList>
    </citation>
    <scope>NUCLEOTIDE SEQUENCE [LARGE SCALE GENOMIC DNA]</scope>
    <source>
        <strain evidence="4 6">DSM 92</strain>
    </source>
</reference>
<dbReference type="GO" id="GO:0030288">
    <property type="term" value="C:outer membrane-bounded periplasmic space"/>
    <property type="evidence" value="ECO:0007669"/>
    <property type="project" value="TreeGrafter"/>
</dbReference>
<evidence type="ECO:0000313" key="6">
    <source>
        <dbReference type="Proteomes" id="UP000192478"/>
    </source>
</evidence>
<gene>
    <name evidence="4" type="primary">cwlC_1</name>
    <name evidence="3" type="ORF">BJL90_10840</name>
    <name evidence="4" type="ORF">CLFO_10760</name>
</gene>
<evidence type="ECO:0000313" key="5">
    <source>
        <dbReference type="Proteomes" id="UP000177894"/>
    </source>
</evidence>
<dbReference type="GO" id="GO:0009253">
    <property type="term" value="P:peptidoglycan catabolic process"/>
    <property type="evidence" value="ECO:0007669"/>
    <property type="project" value="InterPro"/>
</dbReference>
<evidence type="ECO:0000313" key="4">
    <source>
        <dbReference type="EMBL" id="ARE86749.1"/>
    </source>
</evidence>
<protein>
    <submittedName>
        <fullName evidence="4">Sporulation-specific N-acetylmuramoyl-L-alanine amidase</fullName>
        <ecNumber evidence="4">3.5.1.28</ecNumber>
    </submittedName>
</protein>
<dbReference type="Proteomes" id="UP000177894">
    <property type="component" value="Chromosome"/>
</dbReference>
<evidence type="ECO:0000256" key="1">
    <source>
        <dbReference type="ARBA" id="ARBA00022801"/>
    </source>
</evidence>
<reference evidence="3 5" key="1">
    <citation type="submission" date="2016-10" db="EMBL/GenBank/DDBJ databases">
        <title>Complete Genome Sequence of Acetogen Clostridium formicoaceticum ATCC 27076.</title>
        <authorList>
            <person name="Bao T."/>
            <person name="Cheng C."/>
            <person name="Zhao J."/>
            <person name="Yang S.-T."/>
            <person name="Wang J."/>
            <person name="Wang M."/>
        </authorList>
    </citation>
    <scope>NUCLEOTIDE SEQUENCE [LARGE SCALE GENOMIC DNA]</scope>
    <source>
        <strain evidence="3 5">ATCC 27076</strain>
    </source>
</reference>
<dbReference type="EC" id="3.5.1.28" evidence="4"/>
<dbReference type="PANTHER" id="PTHR30404:SF0">
    <property type="entry name" value="N-ACETYLMURAMOYL-L-ALANINE AMIDASE AMIC"/>
    <property type="match status" value="1"/>
</dbReference>
<dbReference type="Gene3D" id="3.40.630.40">
    <property type="entry name" value="Zn-dependent exopeptidases"/>
    <property type="match status" value="1"/>
</dbReference>
<dbReference type="AlphaFoldDB" id="A0AAC9RGZ3"/>
<organism evidence="4 6">
    <name type="scientific">Clostridium formicaceticum</name>
    <dbReference type="NCBI Taxonomy" id="1497"/>
    <lineage>
        <taxon>Bacteria</taxon>
        <taxon>Bacillati</taxon>
        <taxon>Bacillota</taxon>
        <taxon>Clostridia</taxon>
        <taxon>Eubacteriales</taxon>
        <taxon>Clostridiaceae</taxon>
        <taxon>Clostridium</taxon>
    </lineage>
</organism>
<accession>A0AAC9RGZ3</accession>
<dbReference type="CDD" id="cd02696">
    <property type="entry name" value="MurNAc-LAA"/>
    <property type="match status" value="1"/>
</dbReference>
<dbReference type="SUPFAM" id="SSF53187">
    <property type="entry name" value="Zn-dependent exopeptidases"/>
    <property type="match status" value="1"/>
</dbReference>
<dbReference type="RefSeq" id="WP_070967760.1">
    <property type="nucleotide sequence ID" value="NZ_CP017603.1"/>
</dbReference>
<dbReference type="EMBL" id="CP017603">
    <property type="protein sequence ID" value="AOY76358.1"/>
    <property type="molecule type" value="Genomic_DNA"/>
</dbReference>
<dbReference type="PANTHER" id="PTHR30404">
    <property type="entry name" value="N-ACETYLMURAMOYL-L-ALANINE AMIDASE"/>
    <property type="match status" value="1"/>
</dbReference>